<evidence type="ECO:0000313" key="2">
    <source>
        <dbReference type="EMBL" id="VEU41253.1"/>
    </source>
</evidence>
<dbReference type="PROSITE" id="PS50191">
    <property type="entry name" value="CRAL_TRIO"/>
    <property type="match status" value="1"/>
</dbReference>
<proteinExistence type="predicted"/>
<name>A0A448ZGT3_9STRA</name>
<sequence>MVNSASSSFLSATDIEAMYAQTPTPTETLSVVEKSMGGFHELLEKDKTKNSNWRLAEENCPEECSDDFKLIFLRCEVFEVELAVKRYIKYWDNRIETFGIDKGFLPIINSDGSPGGAMKDDLEAIDFGYFRMAPPGMCEDPDGRAICFLNASVLDEEFIIGAQGMVRASWYAIHLGLQSESAQRKGIVIIAKAPKRLAKALSKSPGKLLAASIQGAVPVRMAALHILDPPPAVSILTKFVRMVLGKKVKKRIYVHECNSLEKRMEALSKYGICREQLPRAVGGDFDFDEKSWKILAAK</sequence>
<dbReference type="EMBL" id="CAACVS010000336">
    <property type="protein sequence ID" value="VEU41253.1"/>
    <property type="molecule type" value="Genomic_DNA"/>
</dbReference>
<dbReference type="OrthoDB" id="42195at2759"/>
<dbReference type="InterPro" id="IPR036865">
    <property type="entry name" value="CRAL-TRIO_dom_sf"/>
</dbReference>
<protein>
    <recommendedName>
        <fullName evidence="1">CRAL-TRIO domain-containing protein</fullName>
    </recommendedName>
</protein>
<dbReference type="PANTHER" id="PTHR10174:SF208">
    <property type="entry name" value="CRAL-TRIO DOMAIN-CONTAINING PROTEIN DDB_G0278031"/>
    <property type="match status" value="1"/>
</dbReference>
<dbReference type="Proteomes" id="UP000291116">
    <property type="component" value="Unassembled WGS sequence"/>
</dbReference>
<feature type="domain" description="CRAL-TRIO" evidence="1">
    <location>
        <begin position="118"/>
        <end position="289"/>
    </location>
</feature>
<dbReference type="GO" id="GO:1902936">
    <property type="term" value="F:phosphatidylinositol bisphosphate binding"/>
    <property type="evidence" value="ECO:0007669"/>
    <property type="project" value="TreeGrafter"/>
</dbReference>
<evidence type="ECO:0000259" key="1">
    <source>
        <dbReference type="PROSITE" id="PS50191"/>
    </source>
</evidence>
<dbReference type="Pfam" id="PF00650">
    <property type="entry name" value="CRAL_TRIO"/>
    <property type="match status" value="1"/>
</dbReference>
<dbReference type="GO" id="GO:0016020">
    <property type="term" value="C:membrane"/>
    <property type="evidence" value="ECO:0007669"/>
    <property type="project" value="TreeGrafter"/>
</dbReference>
<dbReference type="SUPFAM" id="SSF52087">
    <property type="entry name" value="CRAL/TRIO domain"/>
    <property type="match status" value="1"/>
</dbReference>
<reference evidence="2 3" key="1">
    <citation type="submission" date="2019-01" db="EMBL/GenBank/DDBJ databases">
        <authorList>
            <person name="Ferrante I. M."/>
        </authorList>
    </citation>
    <scope>NUCLEOTIDE SEQUENCE [LARGE SCALE GENOMIC DNA]</scope>
    <source>
        <strain evidence="2 3">B856</strain>
    </source>
</reference>
<gene>
    <name evidence="2" type="ORF">PSNMU_V1.4_AUG-EV-PASAV3_0080430</name>
</gene>
<dbReference type="PANTHER" id="PTHR10174">
    <property type="entry name" value="ALPHA-TOCOPHEROL TRANSFER PROTEIN-RELATED"/>
    <property type="match status" value="1"/>
</dbReference>
<dbReference type="CDD" id="cd00170">
    <property type="entry name" value="SEC14"/>
    <property type="match status" value="1"/>
</dbReference>
<evidence type="ECO:0000313" key="3">
    <source>
        <dbReference type="Proteomes" id="UP000291116"/>
    </source>
</evidence>
<dbReference type="AlphaFoldDB" id="A0A448ZGT3"/>
<dbReference type="InterPro" id="IPR001251">
    <property type="entry name" value="CRAL-TRIO_dom"/>
</dbReference>
<accession>A0A448ZGT3</accession>
<dbReference type="Gene3D" id="3.40.525.10">
    <property type="entry name" value="CRAL-TRIO lipid binding domain"/>
    <property type="match status" value="1"/>
</dbReference>
<organism evidence="2 3">
    <name type="scientific">Pseudo-nitzschia multistriata</name>
    <dbReference type="NCBI Taxonomy" id="183589"/>
    <lineage>
        <taxon>Eukaryota</taxon>
        <taxon>Sar</taxon>
        <taxon>Stramenopiles</taxon>
        <taxon>Ochrophyta</taxon>
        <taxon>Bacillariophyta</taxon>
        <taxon>Bacillariophyceae</taxon>
        <taxon>Bacillariophycidae</taxon>
        <taxon>Bacillariales</taxon>
        <taxon>Bacillariaceae</taxon>
        <taxon>Pseudo-nitzschia</taxon>
    </lineage>
</organism>
<keyword evidence="3" id="KW-1185">Reference proteome</keyword>